<protein>
    <submittedName>
        <fullName evidence="1">Uncharacterized protein</fullName>
    </submittedName>
</protein>
<gene>
    <name evidence="1" type="ORF">C0039_14970</name>
</gene>
<organism evidence="1 2">
    <name type="scientific">Pseudohalioglobus lutimaris</name>
    <dbReference type="NCBI Taxonomy" id="1737061"/>
    <lineage>
        <taxon>Bacteria</taxon>
        <taxon>Pseudomonadati</taxon>
        <taxon>Pseudomonadota</taxon>
        <taxon>Gammaproteobacteria</taxon>
        <taxon>Cellvibrionales</taxon>
        <taxon>Halieaceae</taxon>
        <taxon>Pseudohalioglobus</taxon>
    </lineage>
</organism>
<proteinExistence type="predicted"/>
<sequence length="312" mass="34752">MPTFRFRFRFNIAHKGIISGDEGQYEFALPNGRVATLHAVGASRFCEANSFVILSGGYSTEKEALDYGFRLKDAVLCYGTVFRIGVDVGKDKASGFVSNYVKDKVFDEHGVVMIDDVHGVTAYSEEYPTTCSSIFTTGLVNVRNAEFFTGKLIDLISESYALSEQLKLAMELMTSSFFESSSRARFLTLVLAAESILSPEDRSTEVHSVVDELRNVAKSANLSDQEKRSILGTLNWLYKDSISQSLRKMALVHLPNKTYQDLPSHKFIQKCYEARSKLVHSGTVDEEKHNIGTLAANLEVYLKDMLTEMAAA</sequence>
<dbReference type="EMBL" id="PKUS01000022">
    <property type="protein sequence ID" value="PLW67934.1"/>
    <property type="molecule type" value="Genomic_DNA"/>
</dbReference>
<keyword evidence="2" id="KW-1185">Reference proteome</keyword>
<comment type="caution">
    <text evidence="1">The sequence shown here is derived from an EMBL/GenBank/DDBJ whole genome shotgun (WGS) entry which is preliminary data.</text>
</comment>
<accession>A0A2N5X0C0</accession>
<evidence type="ECO:0000313" key="1">
    <source>
        <dbReference type="EMBL" id="PLW67934.1"/>
    </source>
</evidence>
<reference evidence="1 2" key="1">
    <citation type="submission" date="2018-01" db="EMBL/GenBank/DDBJ databases">
        <title>The draft genome sequence of Halioglobus lutimaris HF004.</title>
        <authorList>
            <person name="Du Z.-J."/>
            <person name="Shi M.-J."/>
        </authorList>
    </citation>
    <scope>NUCLEOTIDE SEQUENCE [LARGE SCALE GENOMIC DNA]</scope>
    <source>
        <strain evidence="1 2">HF004</strain>
    </source>
</reference>
<name>A0A2N5X0C0_9GAMM</name>
<dbReference type="Proteomes" id="UP000235005">
    <property type="component" value="Unassembled WGS sequence"/>
</dbReference>
<dbReference type="AlphaFoldDB" id="A0A2N5X0C0"/>
<evidence type="ECO:0000313" key="2">
    <source>
        <dbReference type="Proteomes" id="UP000235005"/>
    </source>
</evidence>